<evidence type="ECO:0000313" key="1">
    <source>
        <dbReference type="EMBL" id="KAL3615946.1"/>
    </source>
</evidence>
<dbReference type="Proteomes" id="UP001632038">
    <property type="component" value="Unassembled WGS sequence"/>
</dbReference>
<comment type="caution">
    <text evidence="1">The sequence shown here is derived from an EMBL/GenBank/DDBJ whole genome shotgun (WGS) entry which is preliminary data.</text>
</comment>
<dbReference type="EMBL" id="JAVIJP010000099">
    <property type="protein sequence ID" value="KAL3615946.1"/>
    <property type="molecule type" value="Genomic_DNA"/>
</dbReference>
<reference evidence="2" key="1">
    <citation type="journal article" date="2024" name="IScience">
        <title>Strigolactones Initiate the Formation of Haustorium-like Structures in Castilleja.</title>
        <authorList>
            <person name="Buerger M."/>
            <person name="Peterson D."/>
            <person name="Chory J."/>
        </authorList>
    </citation>
    <scope>NUCLEOTIDE SEQUENCE [LARGE SCALE GENOMIC DNA]</scope>
</reference>
<dbReference type="PANTHER" id="PTHR33063:SF13">
    <property type="entry name" value="OS02G0583500 PROTEIN"/>
    <property type="match status" value="1"/>
</dbReference>
<dbReference type="PANTHER" id="PTHR33063">
    <property type="entry name" value="OS02G0583500 PROTEIN"/>
    <property type="match status" value="1"/>
</dbReference>
<evidence type="ECO:0000313" key="2">
    <source>
        <dbReference type="Proteomes" id="UP001632038"/>
    </source>
</evidence>
<sequence length="397" mass="44951">MAPSGAAVNQKTRFARNNASFSYTSPASRRINRALSDELNVSSLNESTHMPKSNELLLEKKNHSILNPNQLTLKPIQPINEPNQAVNKTNQSAVIPNQSTLKHTQAVNHPNQAAIKTNLAAIKTNQTALNPIQLTLKPNQTAQKPIPTALNRNQLTKTPNPAALKTIQPHLKDNQSHVKCNKLPLNLTQLACKMKQTALLPFNLQFPRWKKRKRGPTMGRGLMKALGGSKGKKMEIEVDPAIGRPKDRVESAKFSSQVGVVARDVLLVPRKWKEIDVQNALNPCIDHMQIHMDVNMDKPGVKQCVIDRLKSSSRQQRYRIHQHYKKFANLQEAKRNKPAQVNDQQQWELLCDHFESPEFKNQSQASSNNRKKMRAKHITGRTPFTIIQNEIIWAKRR</sequence>
<proteinExistence type="predicted"/>
<accession>A0ABD3BFU3</accession>
<organism evidence="1 2">
    <name type="scientific">Castilleja foliolosa</name>
    <dbReference type="NCBI Taxonomy" id="1961234"/>
    <lineage>
        <taxon>Eukaryota</taxon>
        <taxon>Viridiplantae</taxon>
        <taxon>Streptophyta</taxon>
        <taxon>Embryophyta</taxon>
        <taxon>Tracheophyta</taxon>
        <taxon>Spermatophyta</taxon>
        <taxon>Magnoliopsida</taxon>
        <taxon>eudicotyledons</taxon>
        <taxon>Gunneridae</taxon>
        <taxon>Pentapetalae</taxon>
        <taxon>asterids</taxon>
        <taxon>lamiids</taxon>
        <taxon>Lamiales</taxon>
        <taxon>Orobanchaceae</taxon>
        <taxon>Pedicularideae</taxon>
        <taxon>Castillejinae</taxon>
        <taxon>Castilleja</taxon>
    </lineage>
</organism>
<name>A0ABD3BFU3_9LAMI</name>
<protein>
    <submittedName>
        <fullName evidence="1">Uncharacterized protein</fullName>
    </submittedName>
</protein>
<gene>
    <name evidence="1" type="ORF">CASFOL_040240</name>
</gene>
<keyword evidence="2" id="KW-1185">Reference proteome</keyword>
<dbReference type="AlphaFoldDB" id="A0ABD3BFU3"/>